<evidence type="ECO:0000256" key="2">
    <source>
        <dbReference type="ARBA" id="ARBA00022723"/>
    </source>
</evidence>
<dbReference type="InterPro" id="IPR039800">
    <property type="entry name" value="MICU1/2/3"/>
</dbReference>
<feature type="compositionally biased region" description="Polar residues" evidence="5">
    <location>
        <begin position="358"/>
        <end position="368"/>
    </location>
</feature>
<evidence type="ECO:0000256" key="3">
    <source>
        <dbReference type="ARBA" id="ARBA00022737"/>
    </source>
</evidence>
<keyword evidence="4" id="KW-0472">Membrane</keyword>
<protein>
    <submittedName>
        <fullName evidence="6">Uncharacterized protein</fullName>
    </submittedName>
</protein>
<evidence type="ECO:0000313" key="6">
    <source>
        <dbReference type="EMBL" id="CAD7443437.1"/>
    </source>
</evidence>
<comment type="subcellular location">
    <subcellularLocation>
        <location evidence="1">Mitochondrion inner membrane</location>
    </subcellularLocation>
</comment>
<evidence type="ECO:0000256" key="1">
    <source>
        <dbReference type="ARBA" id="ARBA00004273"/>
    </source>
</evidence>
<dbReference type="GO" id="GO:1990246">
    <property type="term" value="C:uniplex complex"/>
    <property type="evidence" value="ECO:0007669"/>
    <property type="project" value="TreeGrafter"/>
</dbReference>
<evidence type="ECO:0000256" key="4">
    <source>
        <dbReference type="ARBA" id="ARBA00023136"/>
    </source>
</evidence>
<dbReference type="PANTHER" id="PTHR12294">
    <property type="entry name" value="EF HAND DOMAIN FAMILY A1,A2-RELATED"/>
    <property type="match status" value="1"/>
</dbReference>
<dbReference type="GO" id="GO:0051560">
    <property type="term" value="P:mitochondrial calcium ion homeostasis"/>
    <property type="evidence" value="ECO:0007669"/>
    <property type="project" value="TreeGrafter"/>
</dbReference>
<dbReference type="GO" id="GO:0036444">
    <property type="term" value="P:calcium import into the mitochondrion"/>
    <property type="evidence" value="ECO:0007669"/>
    <property type="project" value="TreeGrafter"/>
</dbReference>
<reference evidence="6" key="1">
    <citation type="submission" date="2020-11" db="EMBL/GenBank/DDBJ databases">
        <authorList>
            <person name="Tran Van P."/>
        </authorList>
    </citation>
    <scope>NUCLEOTIDE SEQUENCE</scope>
</reference>
<proteinExistence type="predicted"/>
<dbReference type="PANTHER" id="PTHR12294:SF1">
    <property type="entry name" value="CALCIUM UPTAKE PROTEIN 1, MITOCHONDRIAL"/>
    <property type="match status" value="1"/>
</dbReference>
<dbReference type="EMBL" id="OD566138">
    <property type="protein sequence ID" value="CAD7443437.1"/>
    <property type="molecule type" value="Genomic_DNA"/>
</dbReference>
<accession>A0A7R9EYI0</accession>
<dbReference type="AlphaFoldDB" id="A0A7R9EYI0"/>
<keyword evidence="2" id="KW-0479">Metal-binding</keyword>
<evidence type="ECO:0000256" key="5">
    <source>
        <dbReference type="SAM" id="MobiDB-lite"/>
    </source>
</evidence>
<sequence length="467" mass="52365">MWGNMIEFGSRVKLGLGSGHQVFVIEGNCRAQVVLMGLSMLQGVRRVRTLAYLFSTHKPATLTCRTSQACLKLSCPDQLYTNLTQQSHGYKNFGHKPDPMSTFTKFWYSFLIFGFLGTVLDWERFGFAGPPVICLNPLPQFPQLSASTPSPSSPSDLLQPPPPVPPVICLNPLPQLPQLSASTPSSRSTSYLFHDYLFPPVDAASRLTENGTDGEVYLKQEEIVENEEEKKTPKRKKEKIGFRERKIMEYENRIRQYSTPDKVFRYFATLQVAHPNGDSHEVYMTPDDFLRSMTPGIKQPDGNQTPIHLGAARRGFNEEESSHKDAEISPNALEDDEPFLGFEVNENPMLDIGERQDQGTASTESDMLTQRGPGRPKLMRTGRRGRPTKIYQPAANRADQNLALNNDPPYSLGLDQYKRYDPKLKLFGLSLVMWRTLVGAVRTLKAAASRSYGAIMLGRVVVLLSDS</sequence>
<dbReference type="GO" id="GO:0005509">
    <property type="term" value="F:calcium ion binding"/>
    <property type="evidence" value="ECO:0007669"/>
    <property type="project" value="InterPro"/>
</dbReference>
<organism evidence="6">
    <name type="scientific">Timema bartmani</name>
    <dbReference type="NCBI Taxonomy" id="61472"/>
    <lineage>
        <taxon>Eukaryota</taxon>
        <taxon>Metazoa</taxon>
        <taxon>Ecdysozoa</taxon>
        <taxon>Arthropoda</taxon>
        <taxon>Hexapoda</taxon>
        <taxon>Insecta</taxon>
        <taxon>Pterygota</taxon>
        <taxon>Neoptera</taxon>
        <taxon>Polyneoptera</taxon>
        <taxon>Phasmatodea</taxon>
        <taxon>Timematodea</taxon>
        <taxon>Timematoidea</taxon>
        <taxon>Timematidae</taxon>
        <taxon>Timema</taxon>
    </lineage>
</organism>
<feature type="region of interest" description="Disordered" evidence="5">
    <location>
        <begin position="355"/>
        <end position="383"/>
    </location>
</feature>
<gene>
    <name evidence="6" type="ORF">TBIB3V08_LOCUS5843</name>
</gene>
<keyword evidence="3" id="KW-0677">Repeat</keyword>
<name>A0A7R9EYI0_9NEOP</name>